<evidence type="ECO:0000313" key="8">
    <source>
        <dbReference type="Proteomes" id="UP000466442"/>
    </source>
</evidence>
<dbReference type="EMBL" id="WIXP02000014">
    <property type="protein sequence ID" value="KAF6199765.1"/>
    <property type="molecule type" value="Genomic_DNA"/>
</dbReference>
<dbReference type="OrthoDB" id="5970161at2759"/>
<keyword evidence="5 6" id="KW-0472">Membrane</keyword>
<evidence type="ECO:0000256" key="4">
    <source>
        <dbReference type="ARBA" id="ARBA00022989"/>
    </source>
</evidence>
<dbReference type="PANTHER" id="PTHR21716:SF4">
    <property type="entry name" value="TRANSMEMBRANE PROTEIN 245"/>
    <property type="match status" value="1"/>
</dbReference>
<proteinExistence type="inferred from homology"/>
<dbReference type="GO" id="GO:0016020">
    <property type="term" value="C:membrane"/>
    <property type="evidence" value="ECO:0007669"/>
    <property type="project" value="UniProtKB-SubCell"/>
</dbReference>
<keyword evidence="3 6" id="KW-0812">Transmembrane</keyword>
<dbReference type="AlphaFoldDB" id="A0A8S9WWR1"/>
<comment type="subcellular location">
    <subcellularLocation>
        <location evidence="1">Membrane</location>
        <topology evidence="1">Multi-pass membrane protein</topology>
    </subcellularLocation>
</comment>
<reference evidence="7" key="1">
    <citation type="journal article" date="2021" name="Mol. Ecol. Resour.">
        <title>Apolygus lucorum genome provides insights into omnivorousness and mesophyll feeding.</title>
        <authorList>
            <person name="Liu Y."/>
            <person name="Liu H."/>
            <person name="Wang H."/>
            <person name="Huang T."/>
            <person name="Liu B."/>
            <person name="Yang B."/>
            <person name="Yin L."/>
            <person name="Li B."/>
            <person name="Zhang Y."/>
            <person name="Zhang S."/>
            <person name="Jiang F."/>
            <person name="Zhang X."/>
            <person name="Ren Y."/>
            <person name="Wang B."/>
            <person name="Wang S."/>
            <person name="Lu Y."/>
            <person name="Wu K."/>
            <person name="Fan W."/>
            <person name="Wang G."/>
        </authorList>
    </citation>
    <scope>NUCLEOTIDE SEQUENCE</scope>
    <source>
        <strain evidence="7">12Hb</strain>
    </source>
</reference>
<sequence>MDPPRKKRSVFSVGELLSSFSNDSEKNDKALKLAMFNGFAIILVIVSVFTVCGVYFILQPFIKPLLWALLVGSALHPIKLVVANKLRTQVPAYIIECIYTSDPIRIGRSSDAQPISLIPPPS</sequence>
<organism evidence="7 8">
    <name type="scientific">Apolygus lucorum</name>
    <name type="common">Small green plant bug</name>
    <name type="synonym">Lygocoris lucorum</name>
    <dbReference type="NCBI Taxonomy" id="248454"/>
    <lineage>
        <taxon>Eukaryota</taxon>
        <taxon>Metazoa</taxon>
        <taxon>Ecdysozoa</taxon>
        <taxon>Arthropoda</taxon>
        <taxon>Hexapoda</taxon>
        <taxon>Insecta</taxon>
        <taxon>Pterygota</taxon>
        <taxon>Neoptera</taxon>
        <taxon>Paraneoptera</taxon>
        <taxon>Hemiptera</taxon>
        <taxon>Heteroptera</taxon>
        <taxon>Panheteroptera</taxon>
        <taxon>Cimicomorpha</taxon>
        <taxon>Miridae</taxon>
        <taxon>Mirini</taxon>
        <taxon>Apolygus</taxon>
    </lineage>
</organism>
<evidence type="ECO:0000256" key="2">
    <source>
        <dbReference type="ARBA" id="ARBA00009773"/>
    </source>
</evidence>
<keyword evidence="4 6" id="KW-1133">Transmembrane helix</keyword>
<evidence type="ECO:0000256" key="5">
    <source>
        <dbReference type="ARBA" id="ARBA00023136"/>
    </source>
</evidence>
<dbReference type="InterPro" id="IPR002549">
    <property type="entry name" value="AI-2E-like"/>
</dbReference>
<protein>
    <submittedName>
        <fullName evidence="7">Uncharacterized protein</fullName>
    </submittedName>
</protein>
<gene>
    <name evidence="7" type="ORF">GE061_006063</name>
</gene>
<accession>A0A8S9WWR1</accession>
<keyword evidence="8" id="KW-1185">Reference proteome</keyword>
<evidence type="ECO:0000313" key="7">
    <source>
        <dbReference type="EMBL" id="KAF6199765.1"/>
    </source>
</evidence>
<feature type="transmembrane region" description="Helical" evidence="6">
    <location>
        <begin position="34"/>
        <end position="58"/>
    </location>
</feature>
<evidence type="ECO:0000256" key="1">
    <source>
        <dbReference type="ARBA" id="ARBA00004141"/>
    </source>
</evidence>
<dbReference type="Proteomes" id="UP000466442">
    <property type="component" value="Unassembled WGS sequence"/>
</dbReference>
<name>A0A8S9WWR1_APOLU</name>
<evidence type="ECO:0000256" key="3">
    <source>
        <dbReference type="ARBA" id="ARBA00022692"/>
    </source>
</evidence>
<comment type="caution">
    <text evidence="7">The sequence shown here is derived from an EMBL/GenBank/DDBJ whole genome shotgun (WGS) entry which is preliminary data.</text>
</comment>
<evidence type="ECO:0000256" key="6">
    <source>
        <dbReference type="SAM" id="Phobius"/>
    </source>
</evidence>
<dbReference type="PANTHER" id="PTHR21716">
    <property type="entry name" value="TRANSMEMBRANE PROTEIN"/>
    <property type="match status" value="1"/>
</dbReference>
<comment type="similarity">
    <text evidence="2">Belongs to the autoinducer-2 exporter (AI-2E) (TC 2.A.86) family.</text>
</comment>